<dbReference type="GO" id="GO:0006508">
    <property type="term" value="P:proteolysis"/>
    <property type="evidence" value="ECO:0007669"/>
    <property type="project" value="InterPro"/>
</dbReference>
<dbReference type="AlphaFoldDB" id="A0A233VYF0"/>
<sequence>MLSLIFLTFCSGFTYSNNIEDVPDYIKEDLLENINLKDEIHINLNTKISQEEYEKTIKDVENYLKENHVIFNNTSRKEFSKECEKFIKNKKEHTIIDTLLDLRVLISSLKQGHLGFGSGYFTEFLPIDLMMFPDGYYISKSENKNSDMLGSKLLSINNTSIGDVETKISKYFQSENKNLSRTNIISNIRIVDNLKREGIVNNQVIKLKLEKNGKIFYKNIIPTKYENWEFGKINSKYSDFYFFNMSEILKITKNPNFVSVRPLDIINLTERNFYSEVKNKDLIIYYNSCFENTEYSTYNFTKEINEKLYKNKPSKIVIDLRFNGGGFLKNYLSILKEIALYQRKNPNTKIKVLISNTSYSAAGFATIETMRTLDNVEIIGNDSGFTIKTTTGVDSLFYIKNLKAYCQYGKILVSQNYEKEDVFKHNYKNYDYKNDMLTPDFHAEQSFADYMIGNDPAMNYALRDEGESSLFNKIKSIID</sequence>
<dbReference type="Proteomes" id="UP000215361">
    <property type="component" value="Unassembled WGS sequence"/>
</dbReference>
<evidence type="ECO:0000313" key="1">
    <source>
        <dbReference type="EMBL" id="OXZ37419.1"/>
    </source>
</evidence>
<accession>A0A233VYF0</accession>
<dbReference type="GO" id="GO:0008236">
    <property type="term" value="F:serine-type peptidase activity"/>
    <property type="evidence" value="ECO:0007669"/>
    <property type="project" value="InterPro"/>
</dbReference>
<protein>
    <submittedName>
        <fullName evidence="1">Uncharacterized protein</fullName>
    </submittedName>
</protein>
<evidence type="ECO:0000313" key="2">
    <source>
        <dbReference type="Proteomes" id="UP000215361"/>
    </source>
</evidence>
<name>A0A233VYF0_FINMA</name>
<dbReference type="Gene3D" id="3.90.226.10">
    <property type="entry name" value="2-enoyl-CoA Hydratase, Chain A, domain 1"/>
    <property type="match status" value="1"/>
</dbReference>
<comment type="caution">
    <text evidence="1">The sequence shown here is derived from an EMBL/GenBank/DDBJ whole genome shotgun (WGS) entry which is preliminary data.</text>
</comment>
<dbReference type="InterPro" id="IPR029045">
    <property type="entry name" value="ClpP/crotonase-like_dom_sf"/>
</dbReference>
<organism evidence="1 2">
    <name type="scientific">Finegoldia magna</name>
    <name type="common">Peptostreptococcus magnus</name>
    <dbReference type="NCBI Taxonomy" id="1260"/>
    <lineage>
        <taxon>Bacteria</taxon>
        <taxon>Bacillati</taxon>
        <taxon>Bacillota</taxon>
        <taxon>Tissierellia</taxon>
        <taxon>Tissierellales</taxon>
        <taxon>Peptoniphilaceae</taxon>
        <taxon>Finegoldia</taxon>
    </lineage>
</organism>
<dbReference type="EMBL" id="NDYI01000017">
    <property type="protein sequence ID" value="OXZ37419.1"/>
    <property type="molecule type" value="Genomic_DNA"/>
</dbReference>
<gene>
    <name evidence="1" type="ORF">B9N56_06110</name>
</gene>
<dbReference type="SUPFAM" id="SSF52096">
    <property type="entry name" value="ClpP/crotonase"/>
    <property type="match status" value="1"/>
</dbReference>
<reference evidence="2" key="1">
    <citation type="submission" date="2017-04" db="EMBL/GenBank/DDBJ databases">
        <title>Finegoldia magna isolated from orthopedic joint implant-associated infections.</title>
        <authorList>
            <person name="Bjorklund S."/>
            <person name="Bruggemann H."/>
            <person name="Jensen A."/>
            <person name="Hellmark B."/>
            <person name="Soderquist B."/>
        </authorList>
    </citation>
    <scope>NUCLEOTIDE SEQUENCE [LARGE SCALE GENOMIC DNA]</scope>
    <source>
        <strain evidence="2">08T492</strain>
    </source>
</reference>
<proteinExistence type="predicted"/>